<feature type="domain" description="Ig-like" evidence="6">
    <location>
        <begin position="143"/>
        <end position="249"/>
    </location>
</feature>
<evidence type="ECO:0000256" key="4">
    <source>
        <dbReference type="SAM" id="MobiDB-lite"/>
    </source>
</evidence>
<dbReference type="AlphaFoldDB" id="A0A8K1G750"/>
<feature type="domain" description="Ig-like" evidence="6">
    <location>
        <begin position="47"/>
        <end position="142"/>
    </location>
</feature>
<dbReference type="InterPro" id="IPR007110">
    <property type="entry name" value="Ig-like_dom"/>
</dbReference>
<dbReference type="GO" id="GO:0005923">
    <property type="term" value="C:bicellular tight junction"/>
    <property type="evidence" value="ECO:0007669"/>
    <property type="project" value="TreeGrafter"/>
</dbReference>
<accession>A0A8K1G750</accession>
<dbReference type="EMBL" id="SWJQ01000573">
    <property type="protein sequence ID" value="TRZ12685.1"/>
    <property type="molecule type" value="Genomic_DNA"/>
</dbReference>
<keyword evidence="8" id="KW-1185">Reference proteome</keyword>
<proteinExistence type="predicted"/>
<evidence type="ECO:0000256" key="1">
    <source>
        <dbReference type="ARBA" id="ARBA00004167"/>
    </source>
</evidence>
<evidence type="ECO:0000256" key="5">
    <source>
        <dbReference type="SAM" id="Phobius"/>
    </source>
</evidence>
<protein>
    <recommendedName>
        <fullName evidence="6">Ig-like domain-containing protein</fullName>
    </recommendedName>
</protein>
<dbReference type="GO" id="GO:0016020">
    <property type="term" value="C:membrane"/>
    <property type="evidence" value="ECO:0007669"/>
    <property type="project" value="UniProtKB-SubCell"/>
</dbReference>
<dbReference type="InterPro" id="IPR013783">
    <property type="entry name" value="Ig-like_fold"/>
</dbReference>
<keyword evidence="2 5" id="KW-0472">Membrane</keyword>
<feature type="transmembrane region" description="Helical" evidence="5">
    <location>
        <begin position="269"/>
        <end position="293"/>
    </location>
</feature>
<dbReference type="SUPFAM" id="SSF48726">
    <property type="entry name" value="Immunoglobulin"/>
    <property type="match status" value="2"/>
</dbReference>
<feature type="compositionally biased region" description="Acidic residues" evidence="4">
    <location>
        <begin position="449"/>
        <end position="461"/>
    </location>
</feature>
<dbReference type="SMART" id="SM00409">
    <property type="entry name" value="IG"/>
    <property type="match status" value="2"/>
</dbReference>
<dbReference type="PANTHER" id="PTHR44991">
    <property type="entry name" value="IMMUNOGLOBULIN SUPERFAMILY MEMBER 5"/>
    <property type="match status" value="1"/>
</dbReference>
<evidence type="ECO:0000259" key="6">
    <source>
        <dbReference type="PROSITE" id="PS50835"/>
    </source>
</evidence>
<dbReference type="PROSITE" id="PS50835">
    <property type="entry name" value="IG_LIKE"/>
    <property type="match status" value="2"/>
</dbReference>
<dbReference type="InterPro" id="IPR003599">
    <property type="entry name" value="Ig_sub"/>
</dbReference>
<keyword evidence="5" id="KW-0812">Transmembrane</keyword>
<dbReference type="Pfam" id="PF07679">
    <property type="entry name" value="I-set"/>
    <property type="match status" value="1"/>
</dbReference>
<dbReference type="GO" id="GO:0009986">
    <property type="term" value="C:cell surface"/>
    <property type="evidence" value="ECO:0007669"/>
    <property type="project" value="TreeGrafter"/>
</dbReference>
<dbReference type="InterPro" id="IPR036179">
    <property type="entry name" value="Ig-like_dom_sf"/>
</dbReference>
<dbReference type="Gene3D" id="2.60.40.10">
    <property type="entry name" value="Immunoglobulins"/>
    <property type="match status" value="2"/>
</dbReference>
<comment type="caution">
    <text evidence="7">The sequence shown here is derived from an EMBL/GenBank/DDBJ whole genome shotgun (WGS) entry which is preliminary data.</text>
</comment>
<sequence length="494" mass="54109">MPGLIQLLLKDAVTTAAFLPQGPGENAPMESFQKSILLALILTASLPGLGFCYSITKGPENATVLAGSQARFNCTVSAGWKVLIWLSKGSPVLTVLSSQGSVETTDRFTSQNYTSGDEFTSELIIHNTQMSDSGRIECSIQQPSENNFAFLSVQVNGSLLIKNSTLTVRENQTIEIVCEALGWAPAPDITWMTNDSLVDKSSYVTQQSPGSHGLHNALSTLTLAPTDTEVLTCLADIEALPSPQNATVTLIFDNSAAENDYSEDNRNSWVIVLAVVLSFLGIVLLVVIIVFAVRCCLKRRGSTYENEARKVSAEKKKDGELESRQRNGSENLGYIPEELWNTEQSPRLALPRVFSKFADPDDNLHISSVPKKDTILKKIETRYWPVLPTALLRVKSSSFTLIMSLFPTAHHTLHRLPPAHRSSYGDDRSHLKVACTVHGHSGQCGGKGEEEEEKGNEEEKEEEKQEEKEEDEEEEDEEEEDAGSAPGPEGCEGP</sequence>
<feature type="compositionally biased region" description="Acidic residues" evidence="4">
    <location>
        <begin position="468"/>
        <end position="482"/>
    </location>
</feature>
<evidence type="ECO:0000256" key="3">
    <source>
        <dbReference type="ARBA" id="ARBA00023157"/>
    </source>
</evidence>
<dbReference type="InterPro" id="IPR013162">
    <property type="entry name" value="CD80_C2-set"/>
</dbReference>
<comment type="subcellular location">
    <subcellularLocation>
        <location evidence="1">Membrane</location>
        <topology evidence="1">Single-pass membrane protein</topology>
    </subcellularLocation>
</comment>
<name>A0A8K1G750_9PASS</name>
<keyword evidence="5" id="KW-1133">Transmembrane helix</keyword>
<evidence type="ECO:0000313" key="7">
    <source>
        <dbReference type="EMBL" id="TRZ12685.1"/>
    </source>
</evidence>
<dbReference type="OrthoDB" id="8822248at2759"/>
<dbReference type="PANTHER" id="PTHR44991:SF1">
    <property type="entry name" value="IMMUNOGLOBULIN SUPERFAMILY MEMBER 5"/>
    <property type="match status" value="1"/>
</dbReference>
<evidence type="ECO:0000256" key="2">
    <source>
        <dbReference type="ARBA" id="ARBA00023136"/>
    </source>
</evidence>
<gene>
    <name evidence="7" type="ORF">HGM15179_014444</name>
</gene>
<dbReference type="GO" id="GO:0098609">
    <property type="term" value="P:cell-cell adhesion"/>
    <property type="evidence" value="ECO:0007669"/>
    <property type="project" value="TreeGrafter"/>
</dbReference>
<dbReference type="InterPro" id="IPR013098">
    <property type="entry name" value="Ig_I-set"/>
</dbReference>
<keyword evidence="3" id="KW-1015">Disulfide bond</keyword>
<feature type="region of interest" description="Disordered" evidence="4">
    <location>
        <begin position="438"/>
        <end position="494"/>
    </location>
</feature>
<dbReference type="Pfam" id="PF08205">
    <property type="entry name" value="C2-set_2"/>
    <property type="match status" value="1"/>
</dbReference>
<evidence type="ECO:0000313" key="8">
    <source>
        <dbReference type="Proteomes" id="UP000796761"/>
    </source>
</evidence>
<reference evidence="7" key="1">
    <citation type="submission" date="2019-04" db="EMBL/GenBank/DDBJ databases">
        <title>Genome assembly of Zosterops borbonicus 15179.</title>
        <authorList>
            <person name="Leroy T."/>
            <person name="Anselmetti Y."/>
            <person name="Tilak M.-K."/>
            <person name="Nabholz B."/>
        </authorList>
    </citation>
    <scope>NUCLEOTIDE SEQUENCE</scope>
    <source>
        <strain evidence="7">HGM_15179</strain>
        <tissue evidence="7">Muscle</tissue>
    </source>
</reference>
<dbReference type="Proteomes" id="UP000796761">
    <property type="component" value="Unassembled WGS sequence"/>
</dbReference>
<organism evidence="7 8">
    <name type="scientific">Zosterops borbonicus</name>
    <dbReference type="NCBI Taxonomy" id="364589"/>
    <lineage>
        <taxon>Eukaryota</taxon>
        <taxon>Metazoa</taxon>
        <taxon>Chordata</taxon>
        <taxon>Craniata</taxon>
        <taxon>Vertebrata</taxon>
        <taxon>Euteleostomi</taxon>
        <taxon>Archelosauria</taxon>
        <taxon>Archosauria</taxon>
        <taxon>Dinosauria</taxon>
        <taxon>Saurischia</taxon>
        <taxon>Theropoda</taxon>
        <taxon>Coelurosauria</taxon>
        <taxon>Aves</taxon>
        <taxon>Neognathae</taxon>
        <taxon>Neoaves</taxon>
        <taxon>Telluraves</taxon>
        <taxon>Australaves</taxon>
        <taxon>Passeriformes</taxon>
        <taxon>Sylvioidea</taxon>
        <taxon>Zosteropidae</taxon>
        <taxon>Zosterops</taxon>
    </lineage>
</organism>